<reference evidence="1" key="1">
    <citation type="submission" date="2020-09" db="EMBL/GenBank/DDBJ databases">
        <title>Nocardioides sp. strain MJB4 16S ribosomal RNA gene Genome sequencing and assembly.</title>
        <authorList>
            <person name="Kim I."/>
        </authorList>
    </citation>
    <scope>NUCLEOTIDE SEQUENCE</scope>
    <source>
        <strain evidence="1">MJB4</strain>
    </source>
</reference>
<comment type="caution">
    <text evidence="1">The sequence shown here is derived from an EMBL/GenBank/DDBJ whole genome shotgun (WGS) entry which is preliminary data.</text>
</comment>
<evidence type="ECO:0000313" key="1">
    <source>
        <dbReference type="EMBL" id="MBD8870618.1"/>
    </source>
</evidence>
<dbReference type="EMBL" id="JACYXZ010000003">
    <property type="protein sequence ID" value="MBD8870618.1"/>
    <property type="molecule type" value="Genomic_DNA"/>
</dbReference>
<evidence type="ECO:0000313" key="2">
    <source>
        <dbReference type="Proteomes" id="UP000616839"/>
    </source>
</evidence>
<proteinExistence type="predicted"/>
<gene>
    <name evidence="1" type="ORF">IE331_13360</name>
</gene>
<dbReference type="InterPro" id="IPR055679">
    <property type="entry name" value="DUF7255"/>
</dbReference>
<protein>
    <submittedName>
        <fullName evidence="1">Uncharacterized protein</fullName>
    </submittedName>
</protein>
<name>A0A927K698_9ACTN</name>
<dbReference type="Pfam" id="PF23913">
    <property type="entry name" value="DUF7255"/>
    <property type="match status" value="1"/>
</dbReference>
<organism evidence="1 2">
    <name type="scientific">Nocardioides donggukensis</name>
    <dbReference type="NCBI Taxonomy" id="2774019"/>
    <lineage>
        <taxon>Bacteria</taxon>
        <taxon>Bacillati</taxon>
        <taxon>Actinomycetota</taxon>
        <taxon>Actinomycetes</taxon>
        <taxon>Propionibacteriales</taxon>
        <taxon>Nocardioidaceae</taxon>
        <taxon>Nocardioides</taxon>
    </lineage>
</organism>
<accession>A0A927K698</accession>
<sequence length="192" mass="21045">MPVGDCERAFVAAAGDDGVALTRARVPWLNQRGHLGLPERAESARRVLADIFGALKGDSEAQATKRLTALPGDFIHEPTGTFIEVDESQHFTTHRLTTLNLYPTDCPLGFDIEEYRGLCTTWSPRSDKYRASKAAVGFGEGGRQRQRAYHDALRDLVTPAMGHPPVIRVAAPDRDGAAAYHRVRNRLLGLLG</sequence>
<keyword evidence="2" id="KW-1185">Reference proteome</keyword>
<dbReference type="Proteomes" id="UP000616839">
    <property type="component" value="Unassembled WGS sequence"/>
</dbReference>
<dbReference type="AlphaFoldDB" id="A0A927K698"/>